<gene>
    <name evidence="3" type="ORF">AK812_SmicGene42618</name>
</gene>
<dbReference type="SUPFAM" id="SSF56672">
    <property type="entry name" value="DNA/RNA polymerases"/>
    <property type="match status" value="1"/>
</dbReference>
<keyword evidence="4" id="KW-1185">Reference proteome</keyword>
<dbReference type="CDD" id="cd09272">
    <property type="entry name" value="RNase_HI_RT_Ty1"/>
    <property type="match status" value="1"/>
</dbReference>
<feature type="domain" description="Reverse transcriptase Ty1/copia-type" evidence="2">
    <location>
        <begin position="657"/>
        <end position="794"/>
    </location>
</feature>
<feature type="compositionally biased region" description="Basic and acidic residues" evidence="1">
    <location>
        <begin position="102"/>
        <end position="128"/>
    </location>
</feature>
<dbReference type="InterPro" id="IPR013103">
    <property type="entry name" value="RVT_2"/>
</dbReference>
<evidence type="ECO:0000313" key="3">
    <source>
        <dbReference type="EMBL" id="OLP77330.1"/>
    </source>
</evidence>
<sequence length="1461" mass="162179">MMASKHEQTQESAATSALERKSFVWLLKSSLAMCLSLNINFYACVRMEEEEQYVDLVLLALLCLEEWKVEFCLLLIAQLVTARQQPEVAGEESREGQGCGKGSEKTKVPAESSKEAAKVPADSSKETAKVPVESSKVLEENKEDRRRAKRIALEEARWAKEAEEAKKKKEAEKAPDPTVKKMLQAPVVKNQKVRWVDTALRMLSAKQKEKSGYLMRAVNNALKKIPEQDQGGPPVRRTWAAHMKEHFRQCPGNATGNRMGNSCAKGSGHHFAEDYLEQQEGEGFRGASSTSSTEDAVSGKANCYIGAATDAPCGAQACGKSDTAQGRTSPATGCQLGRPLGDDGSQRSASVLGVCFPNVVFMKARVVAVGVGMLGTILWQPDELAQVQGAYLGPEVASASHWVRVQLNTGEFRIVRDRPPDAPTLEIDTLRALPLPNTNTRGPPKEWIAEHGKTPRYAKFLKESFNSEATIAQDREIDQEMGFDPPVPDLGDLGFEGLGDYVELPRDVLPEGSGTYEDEPLYEPDMTDDESHELPAHPEGEVTNEEAADLMDVEPEPLVKLPRQSKEALESLSVGDMMWTIDPKQRVISTRWVVAAKNERIDGKETPIVRCRIVARDYSTGPSASQLGISSPTASGEALKLFLAAIGAEGFRGEKLYLRLKKALYGLRSAALHWTRHLSGLLGKLFGLRPCPTEPCLFTGYFKNKRVFVLSYVDDLLLAGASTEDLYEMVEMLRKELKLKVTADLAKDGKIHFLGREILRSEPGGDLKFGVDPGYMQDVLEEYKLENAKGLPTPPCLRHLLDKSLDEASLRVPLTPEAAARYRRALGKLSWLSATRGDLVYYISVLARGQSSPLEVHERAMRAVLRYLKTVVHYFQVFPRQRQSHMILRAYVGASWGSERSVERRSISGGCLMLGKACIETWARLQQSVALSSAESELYALVEGAREALGARCAVGHILGHEGEIVPHMYCDSEAAVNISKMEGLRKLRHIDIRGCPYQRLNLNRYGTEYQKHLDGLWTVHRKLWSVVKTMCNLADHWAVEWPARCAYWKQTESFFERLSYPVHTSYVDGCATGLLGNDGLPIAKRWRIMVTDARIFVFAAILPTEWTITVSRPGSGRVAGVRGKSYTEPRKEIREGHADVSCEDGSPCELIACQKLRAAKTPEVKACGGQCQVLVSPAAQEQFQLLSRLLSDVPGYREAYRILEQVGRWSSDIGIRREPQKGLLGFTRSAVLALRDSHGWDVLMAVSLYASGSAGHPDRQQSSGPFAPLQCIDYKPLAVVRTFYGGSVPTFGGYDVEGKQHTPVTRLVDARDRKFVEQGALQCPQDAKGLVRLVTVHVEVNWRVENCHRDPIETLALGRLPSNCFGLLREVPKAGPSEMVCIEDQDRVMCEVETQVDEWRYVQFFASYARGYRGCVNKMTKALCPIHCVLRSQLSWYVQFFGVLRSQLSLVAANNQRPST</sequence>
<accession>A0A1Q9C341</accession>
<feature type="compositionally biased region" description="Acidic residues" evidence="1">
    <location>
        <begin position="516"/>
        <end position="531"/>
    </location>
</feature>
<evidence type="ECO:0000259" key="2">
    <source>
        <dbReference type="Pfam" id="PF07727"/>
    </source>
</evidence>
<comment type="caution">
    <text evidence="3">The sequence shown here is derived from an EMBL/GenBank/DDBJ whole genome shotgun (WGS) entry which is preliminary data.</text>
</comment>
<evidence type="ECO:0000313" key="4">
    <source>
        <dbReference type="Proteomes" id="UP000186817"/>
    </source>
</evidence>
<dbReference type="Proteomes" id="UP000186817">
    <property type="component" value="Unassembled WGS sequence"/>
</dbReference>
<reference evidence="3 4" key="1">
    <citation type="submission" date="2016-02" db="EMBL/GenBank/DDBJ databases">
        <title>Genome analysis of coral dinoflagellate symbionts highlights evolutionary adaptations to a symbiotic lifestyle.</title>
        <authorList>
            <person name="Aranda M."/>
            <person name="Li Y."/>
            <person name="Liew Y.J."/>
            <person name="Baumgarten S."/>
            <person name="Simakov O."/>
            <person name="Wilson M."/>
            <person name="Piel J."/>
            <person name="Ashoor H."/>
            <person name="Bougouffa S."/>
            <person name="Bajic V.B."/>
            <person name="Ryu T."/>
            <person name="Ravasi T."/>
            <person name="Bayer T."/>
            <person name="Micklem G."/>
            <person name="Kim H."/>
            <person name="Bhak J."/>
            <person name="Lajeunesse T.C."/>
            <person name="Voolstra C.R."/>
        </authorList>
    </citation>
    <scope>NUCLEOTIDE SEQUENCE [LARGE SCALE GENOMIC DNA]</scope>
    <source>
        <strain evidence="3 4">CCMP2467</strain>
    </source>
</reference>
<dbReference type="OrthoDB" id="10584411at2759"/>
<dbReference type="Pfam" id="PF07727">
    <property type="entry name" value="RVT_2"/>
    <property type="match status" value="1"/>
</dbReference>
<organism evidence="3 4">
    <name type="scientific">Symbiodinium microadriaticum</name>
    <name type="common">Dinoflagellate</name>
    <name type="synonym">Zooxanthella microadriatica</name>
    <dbReference type="NCBI Taxonomy" id="2951"/>
    <lineage>
        <taxon>Eukaryota</taxon>
        <taxon>Sar</taxon>
        <taxon>Alveolata</taxon>
        <taxon>Dinophyceae</taxon>
        <taxon>Suessiales</taxon>
        <taxon>Symbiodiniaceae</taxon>
        <taxon>Symbiodinium</taxon>
    </lineage>
</organism>
<evidence type="ECO:0000256" key="1">
    <source>
        <dbReference type="SAM" id="MobiDB-lite"/>
    </source>
</evidence>
<feature type="compositionally biased region" description="Basic and acidic residues" evidence="1">
    <location>
        <begin position="136"/>
        <end position="146"/>
    </location>
</feature>
<dbReference type="InterPro" id="IPR043502">
    <property type="entry name" value="DNA/RNA_pol_sf"/>
</dbReference>
<feature type="region of interest" description="Disordered" evidence="1">
    <location>
        <begin position="507"/>
        <end position="535"/>
    </location>
</feature>
<name>A0A1Q9C341_SYMMI</name>
<feature type="region of interest" description="Disordered" evidence="1">
    <location>
        <begin position="86"/>
        <end position="146"/>
    </location>
</feature>
<dbReference type="EMBL" id="LSRX01001790">
    <property type="protein sequence ID" value="OLP77330.1"/>
    <property type="molecule type" value="Genomic_DNA"/>
</dbReference>
<dbReference type="PANTHER" id="PTHR11439">
    <property type="entry name" value="GAG-POL-RELATED RETROTRANSPOSON"/>
    <property type="match status" value="1"/>
</dbReference>
<protein>
    <submittedName>
        <fullName evidence="3">Retrovirus-related Pol polyprotein from transposon TNT 1-94</fullName>
    </submittedName>
</protein>
<dbReference type="PANTHER" id="PTHR11439:SF483">
    <property type="entry name" value="PEPTIDE SYNTHASE GLIP-LIKE, PUTATIVE (AFU_ORTHOLOGUE AFUA_3G12920)-RELATED"/>
    <property type="match status" value="1"/>
</dbReference>
<proteinExistence type="predicted"/>